<dbReference type="InterPro" id="IPR050327">
    <property type="entry name" value="Proton-linked_MCT"/>
</dbReference>
<feature type="compositionally biased region" description="Basic and acidic residues" evidence="3">
    <location>
        <begin position="28"/>
        <end position="45"/>
    </location>
</feature>
<comment type="caution">
    <text evidence="5">The sequence shown here is derived from an EMBL/GenBank/DDBJ whole genome shotgun (WGS) entry which is preliminary data.</text>
</comment>
<organism evidence="5 6">
    <name type="scientific">Elsinoe australis</name>
    <dbReference type="NCBI Taxonomy" id="40998"/>
    <lineage>
        <taxon>Eukaryota</taxon>
        <taxon>Fungi</taxon>
        <taxon>Dikarya</taxon>
        <taxon>Ascomycota</taxon>
        <taxon>Pezizomycotina</taxon>
        <taxon>Dothideomycetes</taxon>
        <taxon>Dothideomycetidae</taxon>
        <taxon>Myriangiales</taxon>
        <taxon>Elsinoaceae</taxon>
        <taxon>Elsinoe</taxon>
    </lineage>
</organism>
<feature type="transmembrane region" description="Helical" evidence="4">
    <location>
        <begin position="368"/>
        <end position="386"/>
    </location>
</feature>
<feature type="transmembrane region" description="Helical" evidence="4">
    <location>
        <begin position="136"/>
        <end position="155"/>
    </location>
</feature>
<keyword evidence="4" id="KW-0812">Transmembrane</keyword>
<dbReference type="AlphaFoldDB" id="A0A2P8A613"/>
<feature type="transmembrane region" description="Helical" evidence="4">
    <location>
        <begin position="431"/>
        <end position="451"/>
    </location>
</feature>
<feature type="region of interest" description="Disordered" evidence="3">
    <location>
        <begin position="1"/>
        <end position="68"/>
    </location>
</feature>
<reference evidence="5 6" key="1">
    <citation type="submission" date="2017-05" db="EMBL/GenBank/DDBJ databases">
        <title>Draft genome sequence of Elsinoe australis.</title>
        <authorList>
            <person name="Cheng Q."/>
        </authorList>
    </citation>
    <scope>NUCLEOTIDE SEQUENCE [LARGE SCALE GENOMIC DNA]</scope>
    <source>
        <strain evidence="5 6">NL1</strain>
    </source>
</reference>
<gene>
    <name evidence="5" type="ORF">B9Z65_4778</name>
</gene>
<proteinExistence type="inferred from homology"/>
<dbReference type="Gene3D" id="1.20.1250.20">
    <property type="entry name" value="MFS general substrate transporter like domains"/>
    <property type="match status" value="1"/>
</dbReference>
<dbReference type="CDD" id="cd17352">
    <property type="entry name" value="MFS_MCT_SLC16"/>
    <property type="match status" value="1"/>
</dbReference>
<evidence type="ECO:0000256" key="4">
    <source>
        <dbReference type="SAM" id="Phobius"/>
    </source>
</evidence>
<dbReference type="PANTHER" id="PTHR11360:SF234">
    <property type="entry name" value="MFS-TYPE TRANSPORTER DBAD-RELATED"/>
    <property type="match status" value="1"/>
</dbReference>
<keyword evidence="4" id="KW-0472">Membrane</keyword>
<feature type="transmembrane region" description="Helical" evidence="4">
    <location>
        <begin position="398"/>
        <end position="419"/>
    </location>
</feature>
<dbReference type="OrthoDB" id="6509908at2759"/>
<evidence type="ECO:0000313" key="5">
    <source>
        <dbReference type="EMBL" id="PSK55900.1"/>
    </source>
</evidence>
<dbReference type="EMBL" id="NHZQ01000066">
    <property type="protein sequence ID" value="PSK55900.1"/>
    <property type="molecule type" value="Genomic_DNA"/>
</dbReference>
<protein>
    <submittedName>
        <fullName evidence="5">Riboflavin transporter MCH5</fullName>
    </submittedName>
</protein>
<evidence type="ECO:0000256" key="3">
    <source>
        <dbReference type="SAM" id="MobiDB-lite"/>
    </source>
</evidence>
<evidence type="ECO:0000256" key="1">
    <source>
        <dbReference type="ARBA" id="ARBA00004141"/>
    </source>
</evidence>
<evidence type="ECO:0000256" key="2">
    <source>
        <dbReference type="ARBA" id="ARBA00006727"/>
    </source>
</evidence>
<dbReference type="GO" id="GO:0022857">
    <property type="term" value="F:transmembrane transporter activity"/>
    <property type="evidence" value="ECO:0007669"/>
    <property type="project" value="InterPro"/>
</dbReference>
<dbReference type="SUPFAM" id="SSF103473">
    <property type="entry name" value="MFS general substrate transporter"/>
    <property type="match status" value="1"/>
</dbReference>
<feature type="transmembrane region" description="Helical" evidence="4">
    <location>
        <begin position="259"/>
        <end position="279"/>
    </location>
</feature>
<feature type="transmembrane region" description="Helical" evidence="4">
    <location>
        <begin position="192"/>
        <end position="219"/>
    </location>
</feature>
<dbReference type="InterPro" id="IPR011701">
    <property type="entry name" value="MFS"/>
</dbReference>
<feature type="transmembrane region" description="Helical" evidence="4">
    <location>
        <begin position="457"/>
        <end position="477"/>
    </location>
</feature>
<keyword evidence="6" id="KW-1185">Reference proteome</keyword>
<comment type="similarity">
    <text evidence="2">Belongs to the major facilitator superfamily. Monocarboxylate porter (TC 2.A.1.13) family.</text>
</comment>
<sequence>MPDANGRYTAGEEYSSDVLEKGVAGPKSEQHASSRDSSSEEHYENDIAPLEAPSKHNATASDLEKVQSRRSVKSRISFKSSAPATSVNDASAIPDGGLQAWLQVLGSFFLFFNHWGIINTFGVYQTYYMGNLLQDYSPAAISWIGSVQSFLLGFVGPLMGPIYDAGYFRVLILIGSFMVVFGHMMLSLCTEYWQVFLAQAICVGLGAGCLFVPSVAILSTYFQKRLALATGLSAAGSSFGGTIYPIAVYHLIPLVGFGWATRIIGFISLSTLIISNLVMKVRVLPSEKRKVLDLPSLKEAPYALFIAGALMAFMGLYAGFVYIESFALARGILNPNLAFYSLAVINGASCFGRIIPNYIADKTGPLNIIVPATCISGIIALCLIPVRNVAPLFIECVLYGFFSGALVSLPPTVFVSLSLHKRHMIGTRMGMGFFFISIGLLLGTPVCGWILGASEYTYVWTFGGTLLIVASATMFAGRCFKLGGIKLGAKA</sequence>
<comment type="subcellular location">
    <subcellularLocation>
        <location evidence="1">Membrane</location>
        <topology evidence="1">Multi-pass membrane protein</topology>
    </subcellularLocation>
</comment>
<dbReference type="InterPro" id="IPR036259">
    <property type="entry name" value="MFS_trans_sf"/>
</dbReference>
<feature type="transmembrane region" description="Helical" evidence="4">
    <location>
        <begin position="226"/>
        <end position="247"/>
    </location>
</feature>
<dbReference type="Pfam" id="PF07690">
    <property type="entry name" value="MFS_1"/>
    <property type="match status" value="1"/>
</dbReference>
<evidence type="ECO:0000313" key="6">
    <source>
        <dbReference type="Proteomes" id="UP000243723"/>
    </source>
</evidence>
<dbReference type="GO" id="GO:0016020">
    <property type="term" value="C:membrane"/>
    <property type="evidence" value="ECO:0007669"/>
    <property type="project" value="UniProtKB-SubCell"/>
</dbReference>
<accession>A0A2P8A613</accession>
<dbReference type="PANTHER" id="PTHR11360">
    <property type="entry name" value="MONOCARBOXYLATE TRANSPORTER"/>
    <property type="match status" value="1"/>
</dbReference>
<feature type="transmembrane region" description="Helical" evidence="4">
    <location>
        <begin position="300"/>
        <end position="323"/>
    </location>
</feature>
<dbReference type="Proteomes" id="UP000243723">
    <property type="component" value="Unassembled WGS sequence"/>
</dbReference>
<keyword evidence="4" id="KW-1133">Transmembrane helix</keyword>
<feature type="transmembrane region" description="Helical" evidence="4">
    <location>
        <begin position="338"/>
        <end position="356"/>
    </location>
</feature>
<feature type="transmembrane region" description="Helical" evidence="4">
    <location>
        <begin position="100"/>
        <end position="124"/>
    </location>
</feature>
<name>A0A2P8A613_9PEZI</name>
<feature type="transmembrane region" description="Helical" evidence="4">
    <location>
        <begin position="167"/>
        <end position="186"/>
    </location>
</feature>